<feature type="transmembrane region" description="Helical" evidence="1">
    <location>
        <begin position="98"/>
        <end position="117"/>
    </location>
</feature>
<evidence type="ECO:0000256" key="1">
    <source>
        <dbReference type="SAM" id="Phobius"/>
    </source>
</evidence>
<gene>
    <name evidence="2" type="ORF">HU772_001445</name>
</gene>
<dbReference type="Proteomes" id="UP000633418">
    <property type="component" value="Chromosome"/>
</dbReference>
<name>A0A9E6PWJ7_9PSED</name>
<evidence type="ECO:0000313" key="2">
    <source>
        <dbReference type="EMBL" id="QXI38790.1"/>
    </source>
</evidence>
<feature type="transmembrane region" description="Helical" evidence="1">
    <location>
        <begin position="7"/>
        <end position="25"/>
    </location>
</feature>
<sequence length="192" mass="21455">MTVRNGILEFVGGAFLLTAITYASGRGYFNGYFRSVRVDPAFVDVAVDQIFFEGGREIIKVVSPVAYPLLFFVVASVLLALLGTLYLKKIASARAENLLLACSQLKGIFFLVGIVWFSNYLFNSAMKSGGEVAATNGCNFVVVHVNDKDSQTGCLIYKSVDNIWVRYETEESEYVSVFPRDNFYRADMRMRN</sequence>
<dbReference type="EMBL" id="CP077095">
    <property type="protein sequence ID" value="QXI38790.1"/>
    <property type="molecule type" value="Genomic_DNA"/>
</dbReference>
<reference evidence="2 3" key="1">
    <citation type="journal article" date="2020" name="Microorganisms">
        <title>Reliable Identification of Environmental Pseudomonas Isolates Using the rpoD Gene.</title>
        <authorList>
            <consortium name="The Broad Institute Genome Sequencing Platform"/>
            <person name="Girard L."/>
            <person name="Lood C."/>
            <person name="Rokni-Zadeh H."/>
            <person name="van Noort V."/>
            <person name="Lavigne R."/>
            <person name="De Mot R."/>
        </authorList>
    </citation>
    <scope>NUCLEOTIDE SEQUENCE [LARGE SCALE GENOMIC DNA]</scope>
    <source>
        <strain evidence="2 3">RW9S1A</strain>
    </source>
</reference>
<keyword evidence="1" id="KW-1133">Transmembrane helix</keyword>
<keyword evidence="3" id="KW-1185">Reference proteome</keyword>
<organism evidence="2 3">
    <name type="scientific">Pseudomonas xantholysinigenes</name>
    <dbReference type="NCBI Taxonomy" id="2745490"/>
    <lineage>
        <taxon>Bacteria</taxon>
        <taxon>Pseudomonadati</taxon>
        <taxon>Pseudomonadota</taxon>
        <taxon>Gammaproteobacteria</taxon>
        <taxon>Pseudomonadales</taxon>
        <taxon>Pseudomonadaceae</taxon>
        <taxon>Pseudomonas</taxon>
    </lineage>
</organism>
<reference evidence="2 3" key="2">
    <citation type="journal article" date="2021" name="Microorganisms">
        <title>The Ever-Expanding Pseudomonas Genus: Description of 43 New Species and Partition of the Pseudomonas putida Group.</title>
        <authorList>
            <person name="Girard L."/>
            <person name="Lood C."/>
            <person name="Hofte M."/>
            <person name="Vandamme P."/>
            <person name="Rokni-Zadeh H."/>
            <person name="van Noort V."/>
            <person name="Lavigne R."/>
            <person name="De Mot R."/>
        </authorList>
    </citation>
    <scope>NUCLEOTIDE SEQUENCE [LARGE SCALE GENOMIC DNA]</scope>
    <source>
        <strain evidence="2 3">RW9S1A</strain>
    </source>
</reference>
<dbReference type="RefSeq" id="WP_186653805.1">
    <property type="nucleotide sequence ID" value="NZ_CP077095.1"/>
</dbReference>
<accession>A0A9E6PWJ7</accession>
<keyword evidence="1" id="KW-0812">Transmembrane</keyword>
<dbReference type="KEGG" id="pxn:HU772_001445"/>
<proteinExistence type="predicted"/>
<protein>
    <submittedName>
        <fullName evidence="2">Uncharacterized protein</fullName>
    </submittedName>
</protein>
<feature type="transmembrane region" description="Helical" evidence="1">
    <location>
        <begin position="65"/>
        <end position="86"/>
    </location>
</feature>
<evidence type="ECO:0000313" key="3">
    <source>
        <dbReference type="Proteomes" id="UP000633418"/>
    </source>
</evidence>
<keyword evidence="1" id="KW-0472">Membrane</keyword>
<dbReference type="AlphaFoldDB" id="A0A9E6PWJ7"/>